<evidence type="ECO:0000313" key="4">
    <source>
        <dbReference type="Proteomes" id="UP000674318"/>
    </source>
</evidence>
<name>A0A836I8I9_9TRYP</name>
<dbReference type="PANTHER" id="PTHR34649:SF1">
    <property type="entry name" value="CILIA- AND FLAGELLA-ASSOCIATED PROTEIN 99"/>
    <property type="match status" value="1"/>
</dbReference>
<dbReference type="GeneID" id="94287135"/>
<dbReference type="RefSeq" id="XP_067753215.1">
    <property type="nucleotide sequence ID" value="XM_067897058.1"/>
</dbReference>
<feature type="region of interest" description="Disordered" evidence="2">
    <location>
        <begin position="539"/>
        <end position="574"/>
    </location>
</feature>
<dbReference type="InterPro" id="IPR039341">
    <property type="entry name" value="CFAP99"/>
</dbReference>
<accession>A0A836I8I9</accession>
<keyword evidence="4" id="KW-1185">Reference proteome</keyword>
<keyword evidence="1" id="KW-0175">Coiled coil</keyword>
<feature type="region of interest" description="Disordered" evidence="2">
    <location>
        <begin position="176"/>
        <end position="216"/>
    </location>
</feature>
<comment type="caution">
    <text evidence="3">The sequence shown here is derived from an EMBL/GenBank/DDBJ whole genome shotgun (WGS) entry which is preliminary data.</text>
</comment>
<feature type="compositionally biased region" description="Basic and acidic residues" evidence="2">
    <location>
        <begin position="558"/>
        <end position="573"/>
    </location>
</feature>
<dbReference type="PANTHER" id="PTHR34649">
    <property type="entry name" value="CILIA- AND FLAGELLA-ASSOCIATED PROTEIN 99"/>
    <property type="match status" value="1"/>
</dbReference>
<dbReference type="KEGG" id="phet:94287135"/>
<proteinExistence type="predicted"/>
<dbReference type="OrthoDB" id="10262255at2759"/>
<reference evidence="3 4" key="1">
    <citation type="submission" date="2021-02" db="EMBL/GenBank/DDBJ databases">
        <title>Porcisia hertigi Genome sequencing and assembly.</title>
        <authorList>
            <person name="Almutairi H."/>
            <person name="Gatherer D."/>
        </authorList>
    </citation>
    <scope>NUCLEOTIDE SEQUENCE [LARGE SCALE GENOMIC DNA]</scope>
    <source>
        <strain evidence="3 4">C119</strain>
    </source>
</reference>
<sequence length="674" mass="76818">MHAKEVWSALLRATECAMRQTDSKSNIAVEDAVASDMARHPHLSRDETMLVRNCAFGLLRFANLSDGAFEGYRGCYKRNGAYRSSMCLIAYLFIFQYRTLGGVTIREMLQGSMPTLRLCEFLEFLLSSEAVLRHAVPLWRAVYDDFFIQHHVLAPLSSVAADATHNVVEWLRGQPSHSATAVDPPATEGEASGFTERPTLPVPSRASPPPPALRPLADTRLPPYEVRQMAFAVPEPRLPRIKSSFFPPHAPHKRAPTTPVGFSFHHREAAVSATHPANAGDCSTSADQNIAAKRERLSPAKLRMLLSTSKSVPTTAAALWRETCVRERQLNNAERALQSLELGVHDATEWQLWRQAQREEEERRREIEAVQRHINATEAEDRVRAQRERGVQAHWRKIQAMKKQYQEVAADNRREKERALLQREQHVQQMRRQLSRDCAAAIDKSVANKSAVVAQVKQELEQLRATAQEASVQRQTQQVMMIQEIHRLRERLRERRAATPAERRRVFVDGERDAALGRMSLAEVSDALERLRAEAAAEEATRRQQVAEMHSRAHKKREHLERKCLRDREEQRQAHQVKLTQHMNHKAAVEAERVAREAVRVAQLHEKLEGRRQAKKDAYRATLEAERQRSHEVLLRSQDGASMERKRWLQYEAGLVRRAAGAQLSVLREAQQAA</sequence>
<evidence type="ECO:0000313" key="3">
    <source>
        <dbReference type="EMBL" id="KAG5492431.1"/>
    </source>
</evidence>
<evidence type="ECO:0000256" key="2">
    <source>
        <dbReference type="SAM" id="MobiDB-lite"/>
    </source>
</evidence>
<feature type="coiled-coil region" evidence="1">
    <location>
        <begin position="360"/>
        <end position="418"/>
    </location>
</feature>
<evidence type="ECO:0000256" key="1">
    <source>
        <dbReference type="SAM" id="Coils"/>
    </source>
</evidence>
<gene>
    <name evidence="3" type="ORF">JKF63_01009</name>
</gene>
<protein>
    <submittedName>
        <fullName evidence="3">Uncharacterized protein</fullName>
    </submittedName>
</protein>
<dbReference type="EMBL" id="JAFJZO010000035">
    <property type="protein sequence ID" value="KAG5492431.1"/>
    <property type="molecule type" value="Genomic_DNA"/>
</dbReference>
<dbReference type="AlphaFoldDB" id="A0A836I8I9"/>
<feature type="coiled-coil region" evidence="1">
    <location>
        <begin position="446"/>
        <end position="473"/>
    </location>
</feature>
<dbReference type="Proteomes" id="UP000674318">
    <property type="component" value="Chromosome 35"/>
</dbReference>
<organism evidence="3 4">
    <name type="scientific">Porcisia hertigi</name>
    <dbReference type="NCBI Taxonomy" id="2761500"/>
    <lineage>
        <taxon>Eukaryota</taxon>
        <taxon>Discoba</taxon>
        <taxon>Euglenozoa</taxon>
        <taxon>Kinetoplastea</taxon>
        <taxon>Metakinetoplastina</taxon>
        <taxon>Trypanosomatida</taxon>
        <taxon>Trypanosomatidae</taxon>
        <taxon>Leishmaniinae</taxon>
        <taxon>Porcisia</taxon>
    </lineage>
</organism>